<dbReference type="SUPFAM" id="SSF51395">
    <property type="entry name" value="FMN-linked oxidoreductases"/>
    <property type="match status" value="1"/>
</dbReference>
<accession>A0A098QV34</accession>
<evidence type="ECO:0000313" key="8">
    <source>
        <dbReference type="Proteomes" id="UP000029692"/>
    </source>
</evidence>
<keyword evidence="4" id="KW-0521">NADP</keyword>
<gene>
    <name evidence="7" type="ORF">DC28_12605</name>
</gene>
<dbReference type="InterPro" id="IPR001155">
    <property type="entry name" value="OxRdtase_FMN_N"/>
</dbReference>
<dbReference type="PANTHER" id="PTHR43303:SF4">
    <property type="entry name" value="NADPH DEHYDROGENASE C23G7.10C-RELATED"/>
    <property type="match status" value="1"/>
</dbReference>
<feature type="domain" description="NADH:flavin oxidoreductase/NADH oxidase N-terminal" evidence="6">
    <location>
        <begin position="4"/>
        <end position="324"/>
    </location>
</feature>
<dbReference type="Pfam" id="PF00724">
    <property type="entry name" value="Oxidored_FMN"/>
    <property type="match status" value="1"/>
</dbReference>
<evidence type="ECO:0000256" key="1">
    <source>
        <dbReference type="ARBA" id="ARBA00001917"/>
    </source>
</evidence>
<protein>
    <recommendedName>
        <fullName evidence="6">NADH:flavin oxidoreductase/NADH oxidase N-terminal domain-containing protein</fullName>
    </recommendedName>
</protein>
<organism evidence="7 8">
    <name type="scientific">Spirochaeta lutea</name>
    <dbReference type="NCBI Taxonomy" id="1480694"/>
    <lineage>
        <taxon>Bacteria</taxon>
        <taxon>Pseudomonadati</taxon>
        <taxon>Spirochaetota</taxon>
        <taxon>Spirochaetia</taxon>
        <taxon>Spirochaetales</taxon>
        <taxon>Spirochaetaceae</taxon>
        <taxon>Spirochaeta</taxon>
    </lineage>
</organism>
<keyword evidence="5" id="KW-0560">Oxidoreductase</keyword>
<dbReference type="Proteomes" id="UP000029692">
    <property type="component" value="Unassembled WGS sequence"/>
</dbReference>
<reference evidence="7 8" key="1">
    <citation type="submission" date="2014-05" db="EMBL/GenBank/DDBJ databases">
        <title>De novo Genome Sequence of Spirocheata sp.</title>
        <authorList>
            <person name="Shivani Y."/>
            <person name="Subhash Y."/>
            <person name="Tushar L."/>
            <person name="Sasikala C."/>
            <person name="Ramana C.V."/>
        </authorList>
    </citation>
    <scope>NUCLEOTIDE SEQUENCE [LARGE SCALE GENOMIC DNA]</scope>
    <source>
        <strain evidence="7 8">JC230</strain>
    </source>
</reference>
<name>A0A098QV34_9SPIO</name>
<evidence type="ECO:0000256" key="3">
    <source>
        <dbReference type="ARBA" id="ARBA00022643"/>
    </source>
</evidence>
<evidence type="ECO:0000256" key="5">
    <source>
        <dbReference type="ARBA" id="ARBA00023002"/>
    </source>
</evidence>
<dbReference type="EMBL" id="JNUP01000067">
    <property type="protein sequence ID" value="KGE71273.1"/>
    <property type="molecule type" value="Genomic_DNA"/>
</dbReference>
<sequence>MPTLFEPVSLGTMKLRNRVIMAPMCMYSCPEKDGKAGDFHVMHYAARSYGGVGLVLLEATGVHPQGRISEEDLGLWQEDQIPGLQRVVRAIHAGGAKAGIQLGHAGRKSRATPDPVAPSALAFNASYPQPRELSPGEIEQIAGDFGSAARRAVEAGFDCVEIHGAHGYLISEFLSPLCNRRHDDYGRDRLLFLERVLDNVRRSVPEGFPLILRISAEDYAPGGNNPETLGELLGQGILDRYGISALHVSSGGVVDSSIQPYPGYQIPMAETIQECTGAPVIAGGLIQSPEHAESIVAQGRGEFIFLGRALLRDPHWCLRAAHELGAEIPWPTPYRRGRF</sequence>
<keyword evidence="2" id="KW-0285">Flavoprotein</keyword>
<evidence type="ECO:0000313" key="7">
    <source>
        <dbReference type="EMBL" id="KGE71273.1"/>
    </source>
</evidence>
<dbReference type="OrthoDB" id="9772736at2"/>
<dbReference type="AlphaFoldDB" id="A0A098QV34"/>
<comment type="caution">
    <text evidence="7">The sequence shown here is derived from an EMBL/GenBank/DDBJ whole genome shotgun (WGS) entry which is preliminary data.</text>
</comment>
<dbReference type="GO" id="GO:0010181">
    <property type="term" value="F:FMN binding"/>
    <property type="evidence" value="ECO:0007669"/>
    <property type="project" value="InterPro"/>
</dbReference>
<keyword evidence="3" id="KW-0288">FMN</keyword>
<proteinExistence type="predicted"/>
<dbReference type="GO" id="GO:0050661">
    <property type="term" value="F:NADP binding"/>
    <property type="evidence" value="ECO:0007669"/>
    <property type="project" value="InterPro"/>
</dbReference>
<keyword evidence="8" id="KW-1185">Reference proteome</keyword>
<comment type="cofactor">
    <cofactor evidence="1">
        <name>FMN</name>
        <dbReference type="ChEBI" id="CHEBI:58210"/>
    </cofactor>
</comment>
<dbReference type="GO" id="GO:0003959">
    <property type="term" value="F:NADPH dehydrogenase activity"/>
    <property type="evidence" value="ECO:0007669"/>
    <property type="project" value="InterPro"/>
</dbReference>
<evidence type="ECO:0000259" key="6">
    <source>
        <dbReference type="Pfam" id="PF00724"/>
    </source>
</evidence>
<dbReference type="RefSeq" id="WP_037549024.1">
    <property type="nucleotide sequence ID" value="NZ_JNUP01000067.1"/>
</dbReference>
<dbReference type="STRING" id="1480694.DC28_12605"/>
<dbReference type="InterPro" id="IPR013785">
    <property type="entry name" value="Aldolase_TIM"/>
</dbReference>
<dbReference type="InterPro" id="IPR044152">
    <property type="entry name" value="YqjM-like"/>
</dbReference>
<dbReference type="eggNOG" id="COG1902">
    <property type="taxonomic scope" value="Bacteria"/>
</dbReference>
<evidence type="ECO:0000256" key="4">
    <source>
        <dbReference type="ARBA" id="ARBA00022857"/>
    </source>
</evidence>
<evidence type="ECO:0000256" key="2">
    <source>
        <dbReference type="ARBA" id="ARBA00022630"/>
    </source>
</evidence>
<dbReference type="PANTHER" id="PTHR43303">
    <property type="entry name" value="NADPH DEHYDROGENASE C23G7.10C-RELATED"/>
    <property type="match status" value="1"/>
</dbReference>
<dbReference type="Gene3D" id="3.20.20.70">
    <property type="entry name" value="Aldolase class I"/>
    <property type="match status" value="1"/>
</dbReference>